<reference evidence="2" key="1">
    <citation type="journal article" date="2019" name="Int. J. Syst. Evol. Microbiol.">
        <title>The Global Catalogue of Microorganisms (GCM) 10K type strain sequencing project: providing services to taxonomists for standard genome sequencing and annotation.</title>
        <authorList>
            <consortium name="The Broad Institute Genomics Platform"/>
            <consortium name="The Broad Institute Genome Sequencing Center for Infectious Disease"/>
            <person name="Wu L."/>
            <person name="Ma J."/>
        </authorList>
    </citation>
    <scope>NUCLEOTIDE SEQUENCE [LARGE SCALE GENOMIC DNA]</scope>
    <source>
        <strain evidence="2">CGMCC 4.7289</strain>
    </source>
</reference>
<sequence>MFTSPQTVLELAKLHHQELVAEAQRNRLSARVRRAARQRSARAHSQTV</sequence>
<keyword evidence="2" id="KW-1185">Reference proteome</keyword>
<gene>
    <name evidence="1" type="ORF">ACFOZ4_25360</name>
</gene>
<protein>
    <submittedName>
        <fullName evidence="1">Uncharacterized protein</fullName>
    </submittedName>
</protein>
<dbReference type="RefSeq" id="WP_253761846.1">
    <property type="nucleotide sequence ID" value="NZ_JAMZDZ010000001.1"/>
</dbReference>
<name>A0ABV8LTT9_9ACTN</name>
<evidence type="ECO:0000313" key="2">
    <source>
        <dbReference type="Proteomes" id="UP001595816"/>
    </source>
</evidence>
<dbReference type="EMBL" id="JBHSAY010000015">
    <property type="protein sequence ID" value="MFC4133954.1"/>
    <property type="molecule type" value="Genomic_DNA"/>
</dbReference>
<comment type="caution">
    <text evidence="1">The sequence shown here is derived from an EMBL/GenBank/DDBJ whole genome shotgun (WGS) entry which is preliminary data.</text>
</comment>
<accession>A0ABV8LTT9</accession>
<proteinExistence type="predicted"/>
<evidence type="ECO:0000313" key="1">
    <source>
        <dbReference type="EMBL" id="MFC4133954.1"/>
    </source>
</evidence>
<dbReference type="Proteomes" id="UP001595816">
    <property type="component" value="Unassembled WGS sequence"/>
</dbReference>
<organism evidence="1 2">
    <name type="scientific">Hamadaea flava</name>
    <dbReference type="NCBI Taxonomy" id="1742688"/>
    <lineage>
        <taxon>Bacteria</taxon>
        <taxon>Bacillati</taxon>
        <taxon>Actinomycetota</taxon>
        <taxon>Actinomycetes</taxon>
        <taxon>Micromonosporales</taxon>
        <taxon>Micromonosporaceae</taxon>
        <taxon>Hamadaea</taxon>
    </lineage>
</organism>